<dbReference type="OrthoDB" id="9793111at2"/>
<evidence type="ECO:0000313" key="10">
    <source>
        <dbReference type="EMBL" id="SHL52117.1"/>
    </source>
</evidence>
<dbReference type="Gene3D" id="3.90.870.10">
    <property type="entry name" value="DHBP synthase"/>
    <property type="match status" value="1"/>
</dbReference>
<dbReference type="EC" id="4.1.99.12" evidence="5"/>
<dbReference type="EMBL" id="FRAP01000034">
    <property type="protein sequence ID" value="SHL52117.1"/>
    <property type="molecule type" value="Genomic_DNA"/>
</dbReference>
<evidence type="ECO:0000256" key="2">
    <source>
        <dbReference type="ARBA" id="ARBA00002284"/>
    </source>
</evidence>
<evidence type="ECO:0000256" key="3">
    <source>
        <dbReference type="ARBA" id="ARBA00004904"/>
    </source>
</evidence>
<dbReference type="InterPro" id="IPR000422">
    <property type="entry name" value="DHBP_synthase_RibB"/>
</dbReference>
<dbReference type="PANTHER" id="PTHR21327">
    <property type="entry name" value="GTP CYCLOHYDROLASE II-RELATED"/>
    <property type="match status" value="1"/>
</dbReference>
<dbReference type="GO" id="GO:0005829">
    <property type="term" value="C:cytosol"/>
    <property type="evidence" value="ECO:0007669"/>
    <property type="project" value="TreeGrafter"/>
</dbReference>
<dbReference type="SUPFAM" id="SSF55821">
    <property type="entry name" value="YrdC/RibB"/>
    <property type="match status" value="1"/>
</dbReference>
<dbReference type="Proteomes" id="UP000184363">
    <property type="component" value="Unassembled WGS sequence"/>
</dbReference>
<proteinExistence type="inferred from homology"/>
<feature type="region of interest" description="Disordered" evidence="8">
    <location>
        <begin position="340"/>
        <end position="385"/>
    </location>
</feature>
<evidence type="ECO:0000256" key="8">
    <source>
        <dbReference type="SAM" id="MobiDB-lite"/>
    </source>
</evidence>
<dbReference type="AlphaFoldDB" id="A0A1M7BB08"/>
<keyword evidence="11" id="KW-1185">Reference proteome</keyword>
<dbReference type="GO" id="GO:0046872">
    <property type="term" value="F:metal ion binding"/>
    <property type="evidence" value="ECO:0007669"/>
    <property type="project" value="UniProtKB-KW"/>
</dbReference>
<comment type="catalytic activity">
    <reaction evidence="1">
        <text>D-ribulose 5-phosphate = (2S)-2-hydroxy-3-oxobutyl phosphate + formate + H(+)</text>
        <dbReference type="Rhea" id="RHEA:18457"/>
        <dbReference type="ChEBI" id="CHEBI:15378"/>
        <dbReference type="ChEBI" id="CHEBI:15740"/>
        <dbReference type="ChEBI" id="CHEBI:58121"/>
        <dbReference type="ChEBI" id="CHEBI:58830"/>
        <dbReference type="EC" id="4.1.99.12"/>
    </reaction>
</comment>
<keyword evidence="7" id="KW-0479">Metal-binding</keyword>
<dbReference type="SUPFAM" id="SSF142695">
    <property type="entry name" value="RibA-like"/>
    <property type="match status" value="1"/>
</dbReference>
<organism evidence="10 11">
    <name type="scientific">Pseudonocardia thermophila</name>
    <dbReference type="NCBI Taxonomy" id="1848"/>
    <lineage>
        <taxon>Bacteria</taxon>
        <taxon>Bacillati</taxon>
        <taxon>Actinomycetota</taxon>
        <taxon>Actinomycetes</taxon>
        <taxon>Pseudonocardiales</taxon>
        <taxon>Pseudonocardiaceae</taxon>
        <taxon>Pseudonocardia</taxon>
    </lineage>
</organism>
<name>A0A1M7BB08_PSETH</name>
<keyword evidence="10" id="KW-0378">Hydrolase</keyword>
<dbReference type="Gene3D" id="3.40.50.10990">
    <property type="entry name" value="GTP cyclohydrolase II"/>
    <property type="match status" value="1"/>
</dbReference>
<gene>
    <name evidence="10" type="ORF">SAMN05443637_13416</name>
</gene>
<comment type="function">
    <text evidence="2">Catalyzes the conversion of D-ribulose 5-phosphate to formate and 3,4-dihydroxy-2-butanone 4-phosphate.</text>
</comment>
<dbReference type="GO" id="GO:0003935">
    <property type="term" value="F:GTP cyclohydrolase II activity"/>
    <property type="evidence" value="ECO:0007669"/>
    <property type="project" value="TreeGrafter"/>
</dbReference>
<dbReference type="Pfam" id="PF00925">
    <property type="entry name" value="GTP_cyclohydro2"/>
    <property type="match status" value="1"/>
</dbReference>
<evidence type="ECO:0000256" key="7">
    <source>
        <dbReference type="ARBA" id="ARBA00022723"/>
    </source>
</evidence>
<evidence type="ECO:0000256" key="5">
    <source>
        <dbReference type="ARBA" id="ARBA00012153"/>
    </source>
</evidence>
<evidence type="ECO:0000256" key="1">
    <source>
        <dbReference type="ARBA" id="ARBA00000141"/>
    </source>
</evidence>
<evidence type="ECO:0000313" key="11">
    <source>
        <dbReference type="Proteomes" id="UP000184363"/>
    </source>
</evidence>
<dbReference type="RefSeq" id="WP_073460541.1">
    <property type="nucleotide sequence ID" value="NZ_FRAP01000034.1"/>
</dbReference>
<evidence type="ECO:0000256" key="4">
    <source>
        <dbReference type="ARBA" id="ARBA00005520"/>
    </source>
</evidence>
<dbReference type="PANTHER" id="PTHR21327:SF18">
    <property type="entry name" value="3,4-DIHYDROXY-2-BUTANONE 4-PHOSPHATE SYNTHASE"/>
    <property type="match status" value="1"/>
</dbReference>
<comment type="pathway">
    <text evidence="3">Cofactor biosynthesis; riboflavin biosynthesis; 2-hydroxy-3-oxobutyl phosphate from D-ribulose 5-phosphate: step 1/1.</text>
</comment>
<protein>
    <recommendedName>
        <fullName evidence="5">3,4-dihydroxy-2-butanone-4-phosphate synthase</fullName>
        <ecNumber evidence="5">4.1.99.12</ecNumber>
    </recommendedName>
</protein>
<dbReference type="InterPro" id="IPR017945">
    <property type="entry name" value="DHBP_synth_RibB-like_a/b_dom"/>
</dbReference>
<dbReference type="Pfam" id="PF00926">
    <property type="entry name" value="DHBP_synthase"/>
    <property type="match status" value="1"/>
</dbReference>
<dbReference type="UniPathway" id="UPA00275">
    <property type="reaction ID" value="UER00399"/>
</dbReference>
<evidence type="ECO:0000259" key="9">
    <source>
        <dbReference type="Pfam" id="PF00925"/>
    </source>
</evidence>
<feature type="domain" description="GTP cyclohydrolase II" evidence="9">
    <location>
        <begin position="215"/>
        <end position="300"/>
    </location>
</feature>
<feature type="compositionally biased region" description="Low complexity" evidence="8">
    <location>
        <begin position="358"/>
        <end position="376"/>
    </location>
</feature>
<accession>A0A1M7BB08</accession>
<reference evidence="10 11" key="1">
    <citation type="submission" date="2016-11" db="EMBL/GenBank/DDBJ databases">
        <authorList>
            <person name="Jaros S."/>
            <person name="Januszkiewicz K."/>
            <person name="Wedrychowicz H."/>
        </authorList>
    </citation>
    <scope>NUCLEOTIDE SEQUENCE [LARGE SCALE GENOMIC DNA]</scope>
    <source>
        <strain evidence="10 11">DSM 43832</strain>
    </source>
</reference>
<dbReference type="GO" id="GO:0009231">
    <property type="term" value="P:riboflavin biosynthetic process"/>
    <property type="evidence" value="ECO:0007669"/>
    <property type="project" value="UniProtKB-UniPathway"/>
</dbReference>
<dbReference type="GO" id="GO:0008686">
    <property type="term" value="F:3,4-dihydroxy-2-butanone-4-phosphate synthase activity"/>
    <property type="evidence" value="ECO:0007669"/>
    <property type="project" value="UniProtKB-EC"/>
</dbReference>
<evidence type="ECO:0000256" key="6">
    <source>
        <dbReference type="ARBA" id="ARBA00022619"/>
    </source>
</evidence>
<keyword evidence="6" id="KW-0686">Riboflavin biosynthesis</keyword>
<dbReference type="InterPro" id="IPR032677">
    <property type="entry name" value="GTP_cyclohydro_II"/>
</dbReference>
<comment type="similarity">
    <text evidence="4">In the N-terminal section; belongs to the DHBP synthase family.</text>
</comment>
<dbReference type="InterPro" id="IPR036144">
    <property type="entry name" value="RibA-like_sf"/>
</dbReference>
<sequence>MGLLRSGCPERARAAVEAVAAGRPVVLVGDAGRAGAGDIVFAATVVTPALVGFTVRHTSGFVCVALPAEACDRLGLDAMHPDADGLDRGAFRVTVDLNGTGTGISAAARAATIAALGSPASVASDFTRPGHVVPLQVQPGGVLGRPGRAEAACDLAQLADLPAAGALCEIVSQDRPGELACGAELERFAAEHDLVVVHIADVVALRRRSEPQVRRVVQTALPTVHGRFTAIGYASIWDAAEHLALVAGPVDPAVPVHVHVECLTGDVLRATACPCRRELDDVMRRFAEASRGIVVYVRPAGLAGACALRRAEIDRAEVDRAGVAATVQWILADLGAAPAARPEPVSAPRTRARRSTSGRRAACPPASSPRAVRVSSPAPPAAPRR</sequence>
<dbReference type="STRING" id="1848.SAMN05443637_13416"/>